<gene>
    <name evidence="1" type="ORF">EUTSA_v10026859mg</name>
</gene>
<dbReference type="EMBL" id="KI517384">
    <property type="protein sequence ID" value="ESQ56054.1"/>
    <property type="molecule type" value="Genomic_DNA"/>
</dbReference>
<reference evidence="1 2" key="1">
    <citation type="journal article" date="2013" name="Front. Plant Sci.">
        <title>The Reference Genome of the Halophytic Plant Eutrema salsugineum.</title>
        <authorList>
            <person name="Yang R."/>
            <person name="Jarvis D.E."/>
            <person name="Chen H."/>
            <person name="Beilstein M.A."/>
            <person name="Grimwood J."/>
            <person name="Jenkins J."/>
            <person name="Shu S."/>
            <person name="Prochnik S."/>
            <person name="Xin M."/>
            <person name="Ma C."/>
            <person name="Schmutz J."/>
            <person name="Wing R.A."/>
            <person name="Mitchell-Olds T."/>
            <person name="Schumaker K.S."/>
            <person name="Wang X."/>
        </authorList>
    </citation>
    <scope>NUCLEOTIDE SEQUENCE [LARGE SCALE GENOMIC DNA]</scope>
</reference>
<dbReference type="KEGG" id="eus:EUTSA_v10026859mg"/>
<accession>V4MHK2</accession>
<sequence>MALKFLHQIWTSSALDLFWCERENVVIENPRLQFHRNDWTTGKIYAHTSYSISWPDQEKKSIGHEFLMRRSQDFLSEFSSMSVSVDLVNTKQFEMLHEVFAAWLGEMEELEVLFKKSNAPSEEFWEVKKPFSDVNFTTYTVWLSNFSAQGMVIKTMIIKPSSSSPSNKLGPT</sequence>
<protein>
    <submittedName>
        <fullName evidence="1">Uncharacterized protein</fullName>
    </submittedName>
</protein>
<keyword evidence="2" id="KW-1185">Reference proteome</keyword>
<organism evidence="1 2">
    <name type="scientific">Eutrema salsugineum</name>
    <name type="common">Saltwater cress</name>
    <name type="synonym">Sisymbrium salsugineum</name>
    <dbReference type="NCBI Taxonomy" id="72664"/>
    <lineage>
        <taxon>Eukaryota</taxon>
        <taxon>Viridiplantae</taxon>
        <taxon>Streptophyta</taxon>
        <taxon>Embryophyta</taxon>
        <taxon>Tracheophyta</taxon>
        <taxon>Spermatophyta</taxon>
        <taxon>Magnoliopsida</taxon>
        <taxon>eudicotyledons</taxon>
        <taxon>Gunneridae</taxon>
        <taxon>Pentapetalae</taxon>
        <taxon>rosids</taxon>
        <taxon>malvids</taxon>
        <taxon>Brassicales</taxon>
        <taxon>Brassicaceae</taxon>
        <taxon>Eutremeae</taxon>
        <taxon>Eutrema</taxon>
    </lineage>
</organism>
<name>V4MHK2_EUTSA</name>
<dbReference type="AlphaFoldDB" id="V4MHK2"/>
<evidence type="ECO:0000313" key="1">
    <source>
        <dbReference type="EMBL" id="ESQ56054.1"/>
    </source>
</evidence>
<dbReference type="Proteomes" id="UP000030689">
    <property type="component" value="Unassembled WGS sequence"/>
</dbReference>
<proteinExistence type="predicted"/>
<evidence type="ECO:0000313" key="2">
    <source>
        <dbReference type="Proteomes" id="UP000030689"/>
    </source>
</evidence>
<dbReference type="Gramene" id="ESQ56054">
    <property type="protein sequence ID" value="ESQ56054"/>
    <property type="gene ID" value="EUTSA_v10026859mg"/>
</dbReference>